<accession>A0A0D7W7Z7</accession>
<dbReference type="InterPro" id="IPR036691">
    <property type="entry name" value="Endo/exonu/phosph_ase_sf"/>
</dbReference>
<reference evidence="2 3" key="1">
    <citation type="submission" date="2014-11" db="EMBL/GenBank/DDBJ databases">
        <title>Tamlana sedimentorum sp. nov., isolated from shallow sand sediments of the Sea of Japan.</title>
        <authorList>
            <person name="Romanenko L.A."/>
        </authorList>
    </citation>
    <scope>NUCLEOTIDE SEQUENCE [LARGE SCALE GENOMIC DNA]</scope>
    <source>
        <strain evidence="2 3">JCM 19808</strain>
    </source>
</reference>
<keyword evidence="2" id="KW-0378">Hydrolase</keyword>
<dbReference type="Proteomes" id="UP000032578">
    <property type="component" value="Unassembled WGS sequence"/>
</dbReference>
<name>A0A0D7W7Z7_9FLAO</name>
<comment type="caution">
    <text evidence="2">The sequence shown here is derived from an EMBL/GenBank/DDBJ whole genome shotgun (WGS) entry which is preliminary data.</text>
</comment>
<dbReference type="PATRIC" id="fig|1435349.4.peg.3261"/>
<dbReference type="Pfam" id="PF19580">
    <property type="entry name" value="Exo_endo_phos_3"/>
    <property type="match status" value="1"/>
</dbReference>
<protein>
    <submittedName>
        <fullName evidence="2">Endonuclease</fullName>
    </submittedName>
</protein>
<keyword evidence="3" id="KW-1185">Reference proteome</keyword>
<evidence type="ECO:0000313" key="2">
    <source>
        <dbReference type="EMBL" id="KJD35260.1"/>
    </source>
</evidence>
<keyword evidence="2" id="KW-0540">Nuclease</keyword>
<dbReference type="EMBL" id="JTDW01000007">
    <property type="protein sequence ID" value="KJD35260.1"/>
    <property type="molecule type" value="Genomic_DNA"/>
</dbReference>
<evidence type="ECO:0000313" key="3">
    <source>
        <dbReference type="Proteomes" id="UP000032578"/>
    </source>
</evidence>
<dbReference type="GO" id="GO:0004519">
    <property type="term" value="F:endonuclease activity"/>
    <property type="evidence" value="ECO:0007669"/>
    <property type="project" value="UniProtKB-KW"/>
</dbReference>
<dbReference type="PANTHER" id="PTHR42834">
    <property type="entry name" value="ENDONUCLEASE/EXONUCLEASE/PHOSPHATASE FAMILY PROTEIN (AFU_ORTHOLOGUE AFUA_3G09210)"/>
    <property type="match status" value="1"/>
</dbReference>
<proteinExistence type="predicted"/>
<dbReference type="AlphaFoldDB" id="A0A0D7W7Z7"/>
<gene>
    <name evidence="2" type="ORF">PW52_11345</name>
</gene>
<dbReference type="PANTHER" id="PTHR42834:SF1">
    <property type="entry name" value="ENDONUCLEASE_EXONUCLEASE_PHOSPHATASE FAMILY PROTEIN (AFU_ORTHOLOGUE AFUA_3G09210)"/>
    <property type="match status" value="1"/>
</dbReference>
<dbReference type="STRING" id="1435349.PW52_11345"/>
<feature type="domain" description="Endonuclease/exonuclease/phosphatase" evidence="1">
    <location>
        <begin position="37"/>
        <end position="351"/>
    </location>
</feature>
<dbReference type="InterPro" id="IPR005135">
    <property type="entry name" value="Endo/exonuclease/phosphatase"/>
</dbReference>
<dbReference type="Gene3D" id="3.60.10.10">
    <property type="entry name" value="Endonuclease/exonuclease/phosphatase"/>
    <property type="match status" value="1"/>
</dbReference>
<organism evidence="2 3">
    <name type="scientific">Neotamlana sedimentorum</name>
    <dbReference type="NCBI Taxonomy" id="1435349"/>
    <lineage>
        <taxon>Bacteria</taxon>
        <taxon>Pseudomonadati</taxon>
        <taxon>Bacteroidota</taxon>
        <taxon>Flavobacteriia</taxon>
        <taxon>Flavobacteriales</taxon>
        <taxon>Flavobacteriaceae</taxon>
        <taxon>Neotamlana</taxon>
    </lineage>
</organism>
<evidence type="ECO:0000259" key="1">
    <source>
        <dbReference type="Pfam" id="PF19580"/>
    </source>
</evidence>
<sequence>MNLKLLYKNSSVLVWCFLLMHSFSVFGQKKNYKIHTAAFYNLENLFDTINDPSKLDEYSPMMELKTERSSVYFQKINNMARVLADIGKDETRNSPVIIGLSEVENKKVIEDVISDSLLVDRDYEIIHFNSPDARGIDVAMLYQKALFTPTHTSSHVLKIYDNKTQKRIYTRDQLLVSGMLEDDKIHVIVNHWPSRRGGEAKSRAKRMAAAKLTKHLVDSLQIIDPYARVLIMGDFNDNPNNASFKKVLKTKNNREKIAMKGIYNPFETFFKKGLGTTAYRDSWSLFDQILLTKPLLEKDYSSFKFYKAGIYNKRYIIQNSGKYKGYPFKSWSNGFTNGFSDHFPVYVFLIKEVKMKT</sequence>
<dbReference type="RefSeq" id="WP_044633062.1">
    <property type="nucleotide sequence ID" value="NZ_JTDW01000007.1"/>
</dbReference>
<keyword evidence="2" id="KW-0255">Endonuclease</keyword>
<dbReference type="SUPFAM" id="SSF56219">
    <property type="entry name" value="DNase I-like"/>
    <property type="match status" value="1"/>
</dbReference>